<sequence length="376" mass="44017">MDEIQKKSQPASTTMAPTEFLFYPRLPTELKIMVWKYAFAKWSSGAHRFRLLVNPQFPTSLVLRPDNDQKEDASAWRERLSLAKIDSCSEYVFNKLQHEATQRNQLKLLYKDTSYSRRRRVEENGVAANICADTDLVTFRFNYGATEASLAILSRVENKKVFSGITQVGIEVELFRKGYISKKYKPFKFRCRDHYNYHPPRACPYEIVNFLTWFEDLEVVYIIFALKYEAQHASSNLLSDRAAVQPHLRASGTRVNQHTLETFQALQGKRPCWEQLRLNFAYEFHVEIARRRGLKQFHNRNGTYCAVTGSMLKHAAKLELIGYRNLIHYEWMSSHVVKQSGLGNWQSVQFRLLSWTNMRDATVIGDERPLWRAKPW</sequence>
<organism evidence="1 2">
    <name type="scientific">Xylaria flabelliformis</name>
    <dbReference type="NCBI Taxonomy" id="2512241"/>
    <lineage>
        <taxon>Eukaryota</taxon>
        <taxon>Fungi</taxon>
        <taxon>Dikarya</taxon>
        <taxon>Ascomycota</taxon>
        <taxon>Pezizomycotina</taxon>
        <taxon>Sordariomycetes</taxon>
        <taxon>Xylariomycetidae</taxon>
        <taxon>Xylariales</taxon>
        <taxon>Xylariaceae</taxon>
        <taxon>Xylaria</taxon>
    </lineage>
</organism>
<reference evidence="2" key="1">
    <citation type="submission" date="2019-06" db="EMBL/GenBank/DDBJ databases">
        <title>Draft genome sequence of the griseofulvin-producing fungus Xylaria cubensis strain G536.</title>
        <authorList>
            <person name="Mead M.E."/>
            <person name="Raja H.A."/>
            <person name="Steenwyk J.L."/>
            <person name="Knowles S.L."/>
            <person name="Oberlies N.H."/>
            <person name="Rokas A."/>
        </authorList>
    </citation>
    <scope>NUCLEOTIDE SEQUENCE [LARGE SCALE GENOMIC DNA]</scope>
    <source>
        <strain evidence="2">G536</strain>
    </source>
</reference>
<dbReference type="Proteomes" id="UP000319160">
    <property type="component" value="Unassembled WGS sequence"/>
</dbReference>
<gene>
    <name evidence="1" type="ORF">FHL15_006670</name>
</gene>
<dbReference type="EMBL" id="VFLP01000036">
    <property type="protein sequence ID" value="TRX92503.1"/>
    <property type="molecule type" value="Genomic_DNA"/>
</dbReference>
<name>A0A553HX30_9PEZI</name>
<proteinExistence type="predicted"/>
<evidence type="ECO:0000313" key="1">
    <source>
        <dbReference type="EMBL" id="TRX92503.1"/>
    </source>
</evidence>
<dbReference type="AlphaFoldDB" id="A0A553HX30"/>
<evidence type="ECO:0000313" key="2">
    <source>
        <dbReference type="Proteomes" id="UP000319160"/>
    </source>
</evidence>
<comment type="caution">
    <text evidence="1">The sequence shown here is derived from an EMBL/GenBank/DDBJ whole genome shotgun (WGS) entry which is preliminary data.</text>
</comment>
<dbReference type="OrthoDB" id="4759809at2759"/>
<accession>A0A553HX30</accession>
<protein>
    <submittedName>
        <fullName evidence="1">Uncharacterized protein</fullName>
    </submittedName>
</protein>
<keyword evidence="2" id="KW-1185">Reference proteome</keyword>